<dbReference type="GO" id="GO:0005384">
    <property type="term" value="F:manganese ion transmembrane transporter activity"/>
    <property type="evidence" value="ECO:0007669"/>
    <property type="project" value="InterPro"/>
</dbReference>
<feature type="compositionally biased region" description="Polar residues" evidence="6">
    <location>
        <begin position="53"/>
        <end position="63"/>
    </location>
</feature>
<feature type="region of interest" description="Disordered" evidence="6">
    <location>
        <begin position="215"/>
        <end position="235"/>
    </location>
</feature>
<evidence type="ECO:0000256" key="7">
    <source>
        <dbReference type="SAM" id="Phobius"/>
    </source>
</evidence>
<dbReference type="PANTHER" id="PTHR31851">
    <property type="entry name" value="FE(2+)/MN(2+) TRANSPORTER PCL1"/>
    <property type="match status" value="1"/>
</dbReference>
<accession>A0A3N2PK38</accession>
<keyword evidence="9" id="KW-1185">Reference proteome</keyword>
<feature type="transmembrane region" description="Helical" evidence="7">
    <location>
        <begin position="88"/>
        <end position="106"/>
    </location>
</feature>
<proteinExistence type="inferred from homology"/>
<evidence type="ECO:0000313" key="8">
    <source>
        <dbReference type="EMBL" id="ROT34902.1"/>
    </source>
</evidence>
<dbReference type="Pfam" id="PF01988">
    <property type="entry name" value="VIT1"/>
    <property type="match status" value="1"/>
</dbReference>
<evidence type="ECO:0008006" key="10">
    <source>
        <dbReference type="Google" id="ProtNLM"/>
    </source>
</evidence>
<dbReference type="GO" id="GO:0012505">
    <property type="term" value="C:endomembrane system"/>
    <property type="evidence" value="ECO:0007669"/>
    <property type="project" value="UniProtKB-SubCell"/>
</dbReference>
<dbReference type="GO" id="GO:0030026">
    <property type="term" value="P:intracellular manganese ion homeostasis"/>
    <property type="evidence" value="ECO:0007669"/>
    <property type="project" value="InterPro"/>
</dbReference>
<gene>
    <name evidence="8" type="ORF">SODALDRAFT_329103</name>
</gene>
<evidence type="ECO:0000256" key="1">
    <source>
        <dbReference type="ARBA" id="ARBA00004127"/>
    </source>
</evidence>
<feature type="transmembrane region" description="Helical" evidence="7">
    <location>
        <begin position="306"/>
        <end position="327"/>
    </location>
</feature>
<evidence type="ECO:0000256" key="4">
    <source>
        <dbReference type="ARBA" id="ARBA00022989"/>
    </source>
</evidence>
<feature type="transmembrane region" description="Helical" evidence="7">
    <location>
        <begin position="236"/>
        <end position="255"/>
    </location>
</feature>
<comment type="similarity">
    <text evidence="2">Belongs to the CCC1 family.</text>
</comment>
<dbReference type="AlphaFoldDB" id="A0A3N2PK38"/>
<feature type="transmembrane region" description="Helical" evidence="7">
    <location>
        <begin position="275"/>
        <end position="294"/>
    </location>
</feature>
<feature type="transmembrane region" description="Helical" evidence="7">
    <location>
        <begin position="118"/>
        <end position="140"/>
    </location>
</feature>
<feature type="region of interest" description="Disordered" evidence="6">
    <location>
        <begin position="19"/>
        <end position="79"/>
    </location>
</feature>
<dbReference type="RefSeq" id="XP_028462708.1">
    <property type="nucleotide sequence ID" value="XM_028610854.1"/>
</dbReference>
<organism evidence="8 9">
    <name type="scientific">Sodiomyces alkalinus (strain CBS 110278 / VKM F-3762 / F11)</name>
    <name type="common">Alkaliphilic filamentous fungus</name>
    <dbReference type="NCBI Taxonomy" id="1314773"/>
    <lineage>
        <taxon>Eukaryota</taxon>
        <taxon>Fungi</taxon>
        <taxon>Dikarya</taxon>
        <taxon>Ascomycota</taxon>
        <taxon>Pezizomycotina</taxon>
        <taxon>Sordariomycetes</taxon>
        <taxon>Hypocreomycetidae</taxon>
        <taxon>Glomerellales</taxon>
        <taxon>Plectosphaerellaceae</taxon>
        <taxon>Sodiomyces</taxon>
    </lineage>
</organism>
<keyword evidence="4 7" id="KW-1133">Transmembrane helix</keyword>
<feature type="compositionally biased region" description="Basic and acidic residues" evidence="6">
    <location>
        <begin position="64"/>
        <end position="79"/>
    </location>
</feature>
<dbReference type="Proteomes" id="UP000272025">
    <property type="component" value="Unassembled WGS sequence"/>
</dbReference>
<reference evidence="8 9" key="1">
    <citation type="journal article" date="2018" name="Mol. Ecol.">
        <title>The obligate alkalophilic soda-lake fungus Sodiomyces alkalinus has shifted to a protein diet.</title>
        <authorList>
            <person name="Grum-Grzhimaylo A.A."/>
            <person name="Falkoski D.L."/>
            <person name="van den Heuvel J."/>
            <person name="Valero-Jimenez C.A."/>
            <person name="Min B."/>
            <person name="Choi I.G."/>
            <person name="Lipzen A."/>
            <person name="Daum C.G."/>
            <person name="Aanen D.K."/>
            <person name="Tsang A."/>
            <person name="Henrissat B."/>
            <person name="Bilanenko E.N."/>
            <person name="de Vries R.P."/>
            <person name="van Kan J.A.L."/>
            <person name="Grigoriev I.V."/>
            <person name="Debets A.J.M."/>
        </authorList>
    </citation>
    <scope>NUCLEOTIDE SEQUENCE [LARGE SCALE GENOMIC DNA]</scope>
    <source>
        <strain evidence="8 9">F11</strain>
    </source>
</reference>
<dbReference type="OrthoDB" id="73465at2759"/>
<evidence type="ECO:0000256" key="6">
    <source>
        <dbReference type="SAM" id="MobiDB-lite"/>
    </source>
</evidence>
<evidence type="ECO:0000256" key="5">
    <source>
        <dbReference type="ARBA" id="ARBA00023136"/>
    </source>
</evidence>
<keyword evidence="5 7" id="KW-0472">Membrane</keyword>
<evidence type="ECO:0000313" key="9">
    <source>
        <dbReference type="Proteomes" id="UP000272025"/>
    </source>
</evidence>
<evidence type="ECO:0000256" key="2">
    <source>
        <dbReference type="ARBA" id="ARBA00007049"/>
    </source>
</evidence>
<comment type="subcellular location">
    <subcellularLocation>
        <location evidence="1">Endomembrane system</location>
        <topology evidence="1">Multi-pass membrane protein</topology>
    </subcellularLocation>
</comment>
<dbReference type="EMBL" id="ML119062">
    <property type="protein sequence ID" value="ROT34902.1"/>
    <property type="molecule type" value="Genomic_DNA"/>
</dbReference>
<name>A0A3N2PK38_SODAK</name>
<feature type="compositionally biased region" description="Low complexity" evidence="6">
    <location>
        <begin position="216"/>
        <end position="235"/>
    </location>
</feature>
<keyword evidence="3 7" id="KW-0812">Transmembrane</keyword>
<protein>
    <recommendedName>
        <fullName evidence="10">DUF125-domain-containing protein</fullName>
    </recommendedName>
</protein>
<dbReference type="STRING" id="1314773.A0A3N2PK38"/>
<sequence>MSLVTFRNLLFGRPACHRTASTEPGALESQDASIPAHRPETQPLLGGGKPRPSFSSSCSNTTRVEGEQGGERRNDEKKKRRFRIDARIISDATIGLADGLTVPFALTAGLSALGETRIVVYGGLAELIAGAISMGLGGYLGAKSEAASYRETRAECAQLAQEDPTHAAATALRSLFAGPAASALPPHALDALANHLASAPTEARVDLLLRARHGADASPDTAGDSSSPSSSSRSPAVSAFTIATGYLLGGLIPLAPYFFVPSTPEGVAEALKDSIVVMAFALFLFGYVRTCAVAGWHGRKRVWHGLLGGAEMVVVGGMAAGAAMGFVKLFDRLAGN</sequence>
<dbReference type="GeneID" id="39579332"/>
<evidence type="ECO:0000256" key="3">
    <source>
        <dbReference type="ARBA" id="ARBA00022692"/>
    </source>
</evidence>
<dbReference type="InterPro" id="IPR008217">
    <property type="entry name" value="Ccc1_fam"/>
</dbReference>